<evidence type="ECO:0000313" key="2">
    <source>
        <dbReference type="Proteomes" id="UP000823865"/>
    </source>
</evidence>
<reference evidence="1" key="2">
    <citation type="submission" date="2021-04" db="EMBL/GenBank/DDBJ databases">
        <authorList>
            <person name="Gilroy R."/>
        </authorList>
    </citation>
    <scope>NUCLEOTIDE SEQUENCE</scope>
    <source>
        <strain evidence="1">G3-2149</strain>
    </source>
</reference>
<dbReference type="Proteomes" id="UP000823865">
    <property type="component" value="Unassembled WGS sequence"/>
</dbReference>
<dbReference type="InterPro" id="IPR026906">
    <property type="entry name" value="LRR_5"/>
</dbReference>
<name>A0A9E2L7Q8_9BACT</name>
<organism evidence="1 2">
    <name type="scientific">Candidatus Paraprevotella stercoravium</name>
    <dbReference type="NCBI Taxonomy" id="2838725"/>
    <lineage>
        <taxon>Bacteria</taxon>
        <taxon>Pseudomonadati</taxon>
        <taxon>Bacteroidota</taxon>
        <taxon>Bacteroidia</taxon>
        <taxon>Bacteroidales</taxon>
        <taxon>Prevotellaceae</taxon>
        <taxon>Paraprevotella</taxon>
    </lineage>
</organism>
<dbReference type="SUPFAM" id="SSF52058">
    <property type="entry name" value="L domain-like"/>
    <property type="match status" value="3"/>
</dbReference>
<dbReference type="InterPro" id="IPR032675">
    <property type="entry name" value="LRR_dom_sf"/>
</dbReference>
<protein>
    <submittedName>
        <fullName evidence="1">Leucine-rich repeat domain-containing protein</fullName>
    </submittedName>
</protein>
<comment type="caution">
    <text evidence="1">The sequence shown here is derived from an EMBL/GenBank/DDBJ whole genome shotgun (WGS) entry which is preliminary data.</text>
</comment>
<dbReference type="Gene3D" id="3.80.10.10">
    <property type="entry name" value="Ribonuclease Inhibitor"/>
    <property type="match status" value="4"/>
</dbReference>
<proteinExistence type="predicted"/>
<dbReference type="PANTHER" id="PTHR45661">
    <property type="entry name" value="SURFACE ANTIGEN"/>
    <property type="match status" value="1"/>
</dbReference>
<dbReference type="InterPro" id="IPR053139">
    <property type="entry name" value="Surface_bspA-like"/>
</dbReference>
<dbReference type="Pfam" id="PF13306">
    <property type="entry name" value="LRR_5"/>
    <property type="match status" value="4"/>
</dbReference>
<sequence>MRINVNFYQLLCTAVFWLGTFSLCAEGTHEYLTTTKSGELTELLDQCMPERIDSLTINGPLGGADLAVLAKAEGKLQDMVFLDMTHVRPVGDGICYRVVPGETINTYTNYYYYSDTLRTETHTLNQWHRIYTNDLSALFYGNESLQEVRLPSMLNVIGKQTFYKCSNLKKVIWPEDLSCVRYSAFTNCSSLRLSSEILQADTIEDYAFYACESLVDTLRLEGVRSIGDQAFWQCSSLECLVGDPYLQEIGASSFYGCEKLDSVYLCNDIDKLGNDAFFATPWFNSLPYEGGIRYIQGFACEMQWGFAAQNGGTVDLRPDTKGLGDELFYESGLKHINLPSSLKYIGERCFDGCRELSEIKLPEGIKNIGRWAFRDLSALKTISLPASLEEVGDEAFQGCTSLEHVDYHVPEASGKSIFQFCEQIASVHLGNTVRVLPDALFLRCGNLKEVVGGENVEVISENAFSECSLLKNFPFSQKLKVLGPMAFRASGLNQNMVLPATLDSIGNMVFGGCILSEVVVNHCIPHADPGAFYGCTARNGLVWNVPECDESCLAGNEFDKVVIGRDVIRLPQEFLLDAPVKIVEFESSARLKEIPHRAFENCRLLPEITLPSAVERIGSSAFAYCVSLQHIGSENKETVLKEVGDSAFYYNSKLQEFHFAEGLTVLGSHVLAECRQMQKLTFPSTLTVIGEKAFYNCLSLQEVQSMMTVPVEANILLFGNVPETCLLLVPTGSIMDYRLANGWNRLDIKELPTGIDDIQTDLGLLEQIKIVSGGIYVSSFMPDPLCVYSPDGSLLYQTQNAGYLALPAGIYILRCG</sequence>
<reference evidence="1" key="1">
    <citation type="journal article" date="2021" name="PeerJ">
        <title>Extensive microbial diversity within the chicken gut microbiome revealed by metagenomics and culture.</title>
        <authorList>
            <person name="Gilroy R."/>
            <person name="Ravi A."/>
            <person name="Getino M."/>
            <person name="Pursley I."/>
            <person name="Horton D.L."/>
            <person name="Alikhan N.F."/>
            <person name="Baker D."/>
            <person name="Gharbi K."/>
            <person name="Hall N."/>
            <person name="Watson M."/>
            <person name="Adriaenssens E.M."/>
            <person name="Foster-Nyarko E."/>
            <person name="Jarju S."/>
            <person name="Secka A."/>
            <person name="Antonio M."/>
            <person name="Oren A."/>
            <person name="Chaudhuri R.R."/>
            <person name="La Ragione R."/>
            <person name="Hildebrand F."/>
            <person name="Pallen M.J."/>
        </authorList>
    </citation>
    <scope>NUCLEOTIDE SEQUENCE</scope>
    <source>
        <strain evidence="1">G3-2149</strain>
    </source>
</reference>
<dbReference type="PANTHER" id="PTHR45661:SF3">
    <property type="entry name" value="IG-LIKE DOMAIN-CONTAINING PROTEIN"/>
    <property type="match status" value="1"/>
</dbReference>
<dbReference type="AlphaFoldDB" id="A0A9E2L7Q8"/>
<dbReference type="EMBL" id="JAHLFU010000154">
    <property type="protein sequence ID" value="MBU3853605.1"/>
    <property type="molecule type" value="Genomic_DNA"/>
</dbReference>
<evidence type="ECO:0000313" key="1">
    <source>
        <dbReference type="EMBL" id="MBU3853605.1"/>
    </source>
</evidence>
<gene>
    <name evidence="1" type="ORF">H9789_07300</name>
</gene>
<accession>A0A9E2L7Q8</accession>
<feature type="non-terminal residue" evidence="1">
    <location>
        <position position="816"/>
    </location>
</feature>